<dbReference type="NCBIfam" id="NF011853">
    <property type="entry name" value="PRK15325.1"/>
    <property type="match status" value="1"/>
</dbReference>
<reference evidence="2" key="2">
    <citation type="journal article" date="2018" name="Genome Biol.">
        <title>SKESA: strategic k-mer extension for scrupulous assemblies.</title>
        <authorList>
            <person name="Souvorov A."/>
            <person name="Agarwala R."/>
            <person name="Lipman D.J."/>
        </authorList>
    </citation>
    <scope>NUCLEOTIDE SEQUENCE</scope>
    <source>
        <strain evidence="3">M86</strain>
        <strain evidence="2">NCTR-SF55</strain>
        <strain evidence="4">NCTR-SF57</strain>
    </source>
</reference>
<dbReference type="InterPro" id="IPR047754">
    <property type="entry name" value="T3SS_SctI-like"/>
</dbReference>
<evidence type="ECO:0000313" key="2">
    <source>
        <dbReference type="EMBL" id="HAE8132498.1"/>
    </source>
</evidence>
<dbReference type="EMBL" id="DAAWEM010000003">
    <property type="protein sequence ID" value="HAF7488087.1"/>
    <property type="molecule type" value="Genomic_DNA"/>
</dbReference>
<reference evidence="1" key="1">
    <citation type="submission" date="2013-06" db="EMBL/GenBank/DDBJ databases">
        <title>Characterization of a live vaccine strain (SR2-N6) against fowl typhoid and paratyphoid.</title>
        <authorList>
            <person name="Kwon H.J."/>
            <person name="Cho S.H."/>
            <person name="Kim T.E."/>
            <person name="Seong W.J."/>
            <person name="Huh W."/>
            <person name="Moon Y.S."/>
            <person name="Lee B.H."/>
            <person name="Kim S.J."/>
            <person name="Kim J.H."/>
        </authorList>
    </citation>
    <scope>NUCLEOTIDE SEQUENCE</scope>
    <source>
        <strain evidence="1">SR2-N6</strain>
    </source>
</reference>
<sequence length="101" mass="10926">MSIATIVPENAVIGQAVNIRSMETDIVSLDDRLLQAFSGSAIATAVDKQTITNRIEDPNLVTDPKELAISQEMISDYNLYVSMVSTLTRKGVGAVETLLRS</sequence>
<evidence type="ECO:0000313" key="1">
    <source>
        <dbReference type="EMBL" id="AGW51815.1"/>
    </source>
</evidence>
<protein>
    <submittedName>
        <fullName evidence="1 2">PrgJ</fullName>
    </submittedName>
</protein>
<dbReference type="SMR" id="A0A059QAP2"/>
<dbReference type="RefSeq" id="WP_000020431.1">
    <property type="nucleotide sequence ID" value="NZ_CP077760.1"/>
</dbReference>
<dbReference type="PATRIC" id="fig|594.9.peg.200"/>
<gene>
    <name evidence="1" type="primary">prgJ</name>
    <name evidence="3" type="ORF">G9F40_001953</name>
    <name evidence="4" type="ORF">GNC91_001204</name>
    <name evidence="2" type="ORF">GND26_001537</name>
</gene>
<organism evidence="1">
    <name type="scientific">Salmonella gallinarum</name>
    <dbReference type="NCBI Taxonomy" id="594"/>
    <lineage>
        <taxon>Bacteria</taxon>
        <taxon>Pseudomonadati</taxon>
        <taxon>Pseudomonadota</taxon>
        <taxon>Gammaproteobacteria</taxon>
        <taxon>Enterobacterales</taxon>
        <taxon>Enterobacteriaceae</taxon>
        <taxon>Salmonella</taxon>
    </lineage>
</organism>
<reference evidence="2" key="3">
    <citation type="submission" date="2018-07" db="EMBL/GenBank/DDBJ databases">
        <authorList>
            <consortium name="NCBI Pathogen Detection Project"/>
        </authorList>
    </citation>
    <scope>NUCLEOTIDE SEQUENCE</scope>
    <source>
        <strain evidence="3">M86</strain>
        <strain evidence="2">NCTR-SF55</strain>
        <strain evidence="4">NCTR-SF57</strain>
    </source>
</reference>
<dbReference type="EMBL" id="DAATWA010000008">
    <property type="protein sequence ID" value="HAF0354805.1"/>
    <property type="molecule type" value="Genomic_DNA"/>
</dbReference>
<proteinExistence type="predicted"/>
<evidence type="ECO:0000313" key="4">
    <source>
        <dbReference type="EMBL" id="HAF7488087.1"/>
    </source>
</evidence>
<dbReference type="AlphaFoldDB" id="A0A059QAP2"/>
<evidence type="ECO:0000313" key="3">
    <source>
        <dbReference type="EMBL" id="HAF0354805.1"/>
    </source>
</evidence>
<dbReference type="EMBL" id="DAATDI010000004">
    <property type="protein sequence ID" value="HAE8132498.1"/>
    <property type="molecule type" value="Genomic_DNA"/>
</dbReference>
<dbReference type="OMA" id="NIRPMET"/>
<dbReference type="NCBIfam" id="NF038054">
    <property type="entry name" value="T3SS_SctI"/>
    <property type="match status" value="1"/>
</dbReference>
<name>A0A059QAP2_SALGL</name>
<dbReference type="EMBL" id="KF192263">
    <property type="protein sequence ID" value="AGW51815.1"/>
    <property type="molecule type" value="Genomic_DNA"/>
</dbReference>
<accession>A0A059QAP2</accession>